<feature type="compositionally biased region" description="Basic and acidic residues" evidence="11">
    <location>
        <begin position="647"/>
        <end position="660"/>
    </location>
</feature>
<evidence type="ECO:0000259" key="12">
    <source>
        <dbReference type="PROSITE" id="PS50157"/>
    </source>
</evidence>
<feature type="compositionally biased region" description="Basic residues" evidence="11">
    <location>
        <begin position="57"/>
        <end position="71"/>
    </location>
</feature>
<evidence type="ECO:0000256" key="3">
    <source>
        <dbReference type="ARBA" id="ARBA00022723"/>
    </source>
</evidence>
<feature type="region of interest" description="Disordered" evidence="11">
    <location>
        <begin position="1313"/>
        <end position="1466"/>
    </location>
</feature>
<feature type="compositionally biased region" description="Basic and acidic residues" evidence="11">
    <location>
        <begin position="1314"/>
        <end position="1330"/>
    </location>
</feature>
<dbReference type="Pfam" id="PF00096">
    <property type="entry name" value="zf-C2H2"/>
    <property type="match status" value="2"/>
</dbReference>
<feature type="compositionally biased region" description="Polar residues" evidence="11">
    <location>
        <begin position="680"/>
        <end position="697"/>
    </location>
</feature>
<proteinExistence type="predicted"/>
<protein>
    <recommendedName>
        <fullName evidence="12">C2H2-type domain-containing protein</fullName>
    </recommendedName>
</protein>
<feature type="region of interest" description="Disordered" evidence="11">
    <location>
        <begin position="599"/>
        <end position="822"/>
    </location>
</feature>
<feature type="compositionally biased region" description="Polar residues" evidence="11">
    <location>
        <begin position="493"/>
        <end position="510"/>
    </location>
</feature>
<evidence type="ECO:0000256" key="4">
    <source>
        <dbReference type="ARBA" id="ARBA00022737"/>
    </source>
</evidence>
<keyword evidence="14" id="KW-1185">Reference proteome</keyword>
<dbReference type="PROSITE" id="PS50157">
    <property type="entry name" value="ZINC_FINGER_C2H2_2"/>
    <property type="match status" value="2"/>
</dbReference>
<dbReference type="GO" id="GO:0005634">
    <property type="term" value="C:nucleus"/>
    <property type="evidence" value="ECO:0007669"/>
    <property type="project" value="UniProtKB-SubCell"/>
</dbReference>
<dbReference type="PANTHER" id="PTHR45944">
    <property type="entry name" value="SCHNURRI, ISOFORM F"/>
    <property type="match status" value="1"/>
</dbReference>
<evidence type="ECO:0000256" key="11">
    <source>
        <dbReference type="SAM" id="MobiDB-lite"/>
    </source>
</evidence>
<feature type="compositionally biased region" description="Polar residues" evidence="11">
    <location>
        <begin position="705"/>
        <end position="719"/>
    </location>
</feature>
<feature type="region of interest" description="Disordered" evidence="11">
    <location>
        <begin position="1"/>
        <end position="158"/>
    </location>
</feature>
<comment type="subcellular location">
    <subcellularLocation>
        <location evidence="1">Nucleus</location>
    </subcellularLocation>
</comment>
<keyword evidence="2" id="KW-0597">Phosphoprotein</keyword>
<keyword evidence="9" id="KW-0539">Nucleus</keyword>
<evidence type="ECO:0000256" key="9">
    <source>
        <dbReference type="ARBA" id="ARBA00023242"/>
    </source>
</evidence>
<dbReference type="GO" id="GO:0008270">
    <property type="term" value="F:zinc ion binding"/>
    <property type="evidence" value="ECO:0007669"/>
    <property type="project" value="UniProtKB-KW"/>
</dbReference>
<feature type="compositionally biased region" description="Basic residues" evidence="11">
    <location>
        <begin position="1574"/>
        <end position="1584"/>
    </location>
</feature>
<evidence type="ECO:0000256" key="6">
    <source>
        <dbReference type="ARBA" id="ARBA00022833"/>
    </source>
</evidence>
<feature type="domain" description="C2H2-type" evidence="12">
    <location>
        <begin position="159"/>
        <end position="186"/>
    </location>
</feature>
<organism evidence="13 14">
    <name type="scientific">Muraenolepis orangiensis</name>
    <name type="common">Patagonian moray cod</name>
    <dbReference type="NCBI Taxonomy" id="630683"/>
    <lineage>
        <taxon>Eukaryota</taxon>
        <taxon>Metazoa</taxon>
        <taxon>Chordata</taxon>
        <taxon>Craniata</taxon>
        <taxon>Vertebrata</taxon>
        <taxon>Euteleostomi</taxon>
        <taxon>Actinopterygii</taxon>
        <taxon>Neopterygii</taxon>
        <taxon>Teleostei</taxon>
        <taxon>Neoteleostei</taxon>
        <taxon>Acanthomorphata</taxon>
        <taxon>Zeiogadaria</taxon>
        <taxon>Gadariae</taxon>
        <taxon>Gadiformes</taxon>
        <taxon>Muraenolepidoidei</taxon>
        <taxon>Muraenolepididae</taxon>
        <taxon>Muraenolepis</taxon>
    </lineage>
</organism>
<feature type="compositionally biased region" description="Low complexity" evidence="11">
    <location>
        <begin position="788"/>
        <end position="822"/>
    </location>
</feature>
<keyword evidence="8" id="KW-0804">Transcription</keyword>
<dbReference type="GO" id="GO:0000981">
    <property type="term" value="F:DNA-binding transcription factor activity, RNA polymerase II-specific"/>
    <property type="evidence" value="ECO:0007669"/>
    <property type="project" value="TreeGrafter"/>
</dbReference>
<feature type="compositionally biased region" description="Low complexity" evidence="11">
    <location>
        <begin position="743"/>
        <end position="753"/>
    </location>
</feature>
<evidence type="ECO:0000313" key="14">
    <source>
        <dbReference type="Proteomes" id="UP001148018"/>
    </source>
</evidence>
<dbReference type="InterPro" id="IPR013087">
    <property type="entry name" value="Znf_C2H2_type"/>
</dbReference>
<evidence type="ECO:0000313" key="13">
    <source>
        <dbReference type="EMBL" id="KAJ3609473.1"/>
    </source>
</evidence>
<feature type="compositionally biased region" description="Polar residues" evidence="11">
    <location>
        <begin position="297"/>
        <end position="334"/>
    </location>
</feature>
<evidence type="ECO:0000256" key="10">
    <source>
        <dbReference type="PROSITE-ProRule" id="PRU00042"/>
    </source>
</evidence>
<comment type="caution">
    <text evidence="13">The sequence shown here is derived from an EMBL/GenBank/DDBJ whole genome shotgun (WGS) entry which is preliminary data.</text>
</comment>
<feature type="compositionally biased region" description="Pro residues" evidence="11">
    <location>
        <begin position="31"/>
        <end position="48"/>
    </location>
</feature>
<evidence type="ECO:0000256" key="7">
    <source>
        <dbReference type="ARBA" id="ARBA00023015"/>
    </source>
</evidence>
<reference evidence="13" key="1">
    <citation type="submission" date="2022-07" db="EMBL/GenBank/DDBJ databases">
        <title>Chromosome-level genome of Muraenolepis orangiensis.</title>
        <authorList>
            <person name="Kim J."/>
        </authorList>
    </citation>
    <scope>NUCLEOTIDE SEQUENCE</scope>
    <source>
        <strain evidence="13">KU_S4_2022</strain>
        <tissue evidence="13">Muscle</tissue>
    </source>
</reference>
<feature type="region of interest" description="Disordered" evidence="11">
    <location>
        <begin position="855"/>
        <end position="880"/>
    </location>
</feature>
<feature type="region of interest" description="Disordered" evidence="11">
    <location>
        <begin position="1505"/>
        <end position="1603"/>
    </location>
</feature>
<name>A0A9Q0END4_9TELE</name>
<dbReference type="InterPro" id="IPR051969">
    <property type="entry name" value="Zinc-finger_DNA-bd_regulators"/>
</dbReference>
<dbReference type="GO" id="GO:0000978">
    <property type="term" value="F:RNA polymerase II cis-regulatory region sequence-specific DNA binding"/>
    <property type="evidence" value="ECO:0007669"/>
    <property type="project" value="TreeGrafter"/>
</dbReference>
<feature type="region of interest" description="Disordered" evidence="11">
    <location>
        <begin position="406"/>
        <end position="443"/>
    </location>
</feature>
<keyword evidence="3" id="KW-0479">Metal-binding</keyword>
<keyword evidence="7" id="KW-0805">Transcription regulation</keyword>
<dbReference type="InterPro" id="IPR036236">
    <property type="entry name" value="Znf_C2H2_sf"/>
</dbReference>
<evidence type="ECO:0000256" key="2">
    <source>
        <dbReference type="ARBA" id="ARBA00022553"/>
    </source>
</evidence>
<evidence type="ECO:0000256" key="1">
    <source>
        <dbReference type="ARBA" id="ARBA00004123"/>
    </source>
</evidence>
<feature type="compositionally biased region" description="Polar residues" evidence="11">
    <location>
        <begin position="239"/>
        <end position="257"/>
    </location>
</feature>
<dbReference type="Proteomes" id="UP001148018">
    <property type="component" value="Unassembled WGS sequence"/>
</dbReference>
<feature type="region of interest" description="Disordered" evidence="11">
    <location>
        <begin position="215"/>
        <end position="269"/>
    </location>
</feature>
<keyword evidence="5 10" id="KW-0863">Zinc-finger</keyword>
<feature type="compositionally biased region" description="Low complexity" evidence="11">
    <location>
        <begin position="89"/>
        <end position="108"/>
    </location>
</feature>
<evidence type="ECO:0000256" key="8">
    <source>
        <dbReference type="ARBA" id="ARBA00023163"/>
    </source>
</evidence>
<dbReference type="FunFam" id="3.30.160.60:FF:000033">
    <property type="entry name" value="Immunodeficiency virus type I enhancer binding protein 1"/>
    <property type="match status" value="1"/>
</dbReference>
<feature type="compositionally biased region" description="Acidic residues" evidence="11">
    <location>
        <begin position="1339"/>
        <end position="1348"/>
    </location>
</feature>
<keyword evidence="4" id="KW-0677">Repeat</keyword>
<feature type="compositionally biased region" description="Basic and acidic residues" evidence="11">
    <location>
        <begin position="1544"/>
        <end position="1555"/>
    </location>
</feature>
<dbReference type="EMBL" id="JANIIK010000039">
    <property type="protein sequence ID" value="KAJ3609473.1"/>
    <property type="molecule type" value="Genomic_DNA"/>
</dbReference>
<feature type="compositionally biased region" description="Basic and acidic residues" evidence="11">
    <location>
        <begin position="136"/>
        <end position="147"/>
    </location>
</feature>
<feature type="region of interest" description="Disordered" evidence="11">
    <location>
        <begin position="286"/>
        <end position="334"/>
    </location>
</feature>
<dbReference type="OrthoDB" id="10042249at2759"/>
<dbReference type="SUPFAM" id="SSF57667">
    <property type="entry name" value="beta-beta-alpha zinc fingers"/>
    <property type="match status" value="1"/>
</dbReference>
<dbReference type="Gene3D" id="3.30.160.60">
    <property type="entry name" value="Classic Zinc Finger"/>
    <property type="match status" value="2"/>
</dbReference>
<feature type="compositionally biased region" description="Low complexity" evidence="11">
    <location>
        <begin position="1405"/>
        <end position="1419"/>
    </location>
</feature>
<dbReference type="PROSITE" id="PS00028">
    <property type="entry name" value="ZINC_FINGER_C2H2_1"/>
    <property type="match status" value="2"/>
</dbReference>
<feature type="compositionally biased region" description="Basic and acidic residues" evidence="11">
    <location>
        <begin position="19"/>
        <end position="30"/>
    </location>
</feature>
<feature type="region of interest" description="Disordered" evidence="11">
    <location>
        <begin position="1141"/>
        <end position="1222"/>
    </location>
</feature>
<feature type="region of interest" description="Disordered" evidence="11">
    <location>
        <begin position="478"/>
        <end position="510"/>
    </location>
</feature>
<sequence length="1603" mass="174883">MEGSHSRLTTGELPGGQEHPSHPEPHENPRPKSPSAPEPQQQQPPPQKPHGTTRQTKQSRRTHPQRKRLKHQQQSIESDPMTEGHAEEATPTTVTAAVEAATTTPTTTKNTSKVTRVPCPASSGVTVCSAAGSVPAERETPDGTPKPKRERKPQRPGKYVCSYCGRACAKPSVLQKHIRSHTGERPYPCVPCGFSFKTKSNLYKHRKSHTHRVKAGLAFSEPQPLEEQATESEDEAKQLPSSASSTECQSGTTSAKSSEIDGTKDLSGGAADSYAVKKRLAMRLSRGKCGPLGSSDEMVSSSLLGSRGSTESGYFSRSESTEQSGQDSPPNTSAKSYAEIILGKYGRFGHLQRLSRHQNQQLSGEEEKNISFTVPKKQVIDHITKLITINEAVVDTSKIDSVKPRRFSLSRKSSSESQKSERKEPIMHKSEDPSYKNSGSITMGVPCEKFQHQSLKIDSLAPHTSTAPLLRSQSMPFATSSIDAPSNSPPRFRQSQSFEQQTPSQLQTSRRFGMLRRQPAIEIPELPKEDHCSFHSFHQENLKTTVPDHKLTQLQPYKSEACGTECKIWEGYKTHKQSICSAQNYGNVSVSVTHQKDHPQLIIHPVRPGAQAIRKRRKEESFESDDPPSSPVACSSPSQAFSVPQQSREESTVAHEDTRRPKPHTLSVIQHTSSFEKQDTLSSENTRQESTNTSPTRQDYHSAREQPTQQRHLSESTPRSLVHPHNVRVPEILVTEDSNMDTQSSSKAPSASKQPEKLEEFQWPQRSPTLAQLPIEKLPPKKKRLRLAELAQSSGESSLDSVSLPRSPSQDSGASYASSRSVSFEDSGRVDLEVTSAVTPLRRSRASHTLMVPGEPQHREMRRSASEQAPHDLQQGDLMSGNRSKSFDYGCLSPERSAVGWRERRKCLLFKHRAVRDPEEEELEGGSSEAITSSTRLVSGPVGTSASSNTRSSAVSCSTTVVMCSSPDARVSDTPLLPRKELFSQWKLSQNIQMTGRIDLASVDGRTVGPASEGSSSVQTGLPLSLPTRCLQHYPGTQGLSGAARAHYLPMSTGLKLEIPTQTNREYSRVQASSLPIPIRSHTSITINPELLRPLPSPTIAVRLQADTLFPGSAIYTTQSQTSLAGSTLPPTSIGAYSAAASMPTHQGSGSNASPESQYWSEDPLRSSGTGGNKRMLSPSSSVEFSPESQQQQKRVKEEEEESGVQDKVSVDVGSGNRPRPTTCSPVKQIGVSLLSLESGTCNSWCYLNYIKPNAFALDERRPSVYSSWSTGSYNPNPLGLSSRTALSLLQCKQSLGPTIYTTSRMCDSSVETIRAEDHRRPASTKERTSMFDINNNNQEEEEEDDDNNDAHTKGCRGVPSASPSNQSAGEPVGGAGGSLPQTPSAGSRRALFARRQHPPPFPPAGTTTADGATGGVPTSEQANRILPRLHPDPLAPPPRTCRGLLSHLPLHSQQPPGGGGGASPGLTIAIGGIHMIQPCRAPPYRPACDRRRLSPLRAEERSCIVTASSGGGGPASLPPPRQLERDPEEEEEEEQEEEEQEEQEVHGSDGEVHRHASVPSPRGRECTSSTRGAHARRDLKRRVHPETEREGRWTPPGEETQL</sequence>
<feature type="compositionally biased region" description="Acidic residues" evidence="11">
    <location>
        <begin position="1527"/>
        <end position="1543"/>
    </location>
</feature>
<feature type="compositionally biased region" description="Low complexity" evidence="11">
    <location>
        <begin position="1178"/>
        <end position="1193"/>
    </location>
</feature>
<dbReference type="SMART" id="SM00355">
    <property type="entry name" value="ZnF_C2H2"/>
    <property type="match status" value="2"/>
</dbReference>
<feature type="compositionally biased region" description="Basic and acidic residues" evidence="11">
    <location>
        <begin position="856"/>
        <end position="865"/>
    </location>
</feature>
<feature type="compositionally biased region" description="Basic and acidic residues" evidence="11">
    <location>
        <begin position="418"/>
        <end position="434"/>
    </location>
</feature>
<feature type="domain" description="C2H2-type" evidence="12">
    <location>
        <begin position="187"/>
        <end position="214"/>
    </location>
</feature>
<evidence type="ECO:0000256" key="5">
    <source>
        <dbReference type="ARBA" id="ARBA00022771"/>
    </source>
</evidence>
<accession>A0A9Q0END4</accession>
<dbReference type="PANTHER" id="PTHR45944:SF6">
    <property type="entry name" value="HIVEP ZINC FINGER 3A"/>
    <property type="match status" value="1"/>
</dbReference>
<gene>
    <name evidence="13" type="ORF">NHX12_023994</name>
</gene>
<feature type="compositionally biased region" description="Polar residues" evidence="11">
    <location>
        <begin position="1144"/>
        <end position="1160"/>
    </location>
</feature>
<keyword evidence="6" id="KW-0862">Zinc</keyword>